<dbReference type="InterPro" id="IPR036038">
    <property type="entry name" value="Aminotransferase-like"/>
</dbReference>
<dbReference type="PRINTS" id="PR00095">
    <property type="entry name" value="ANTSNTHASEI"/>
</dbReference>
<dbReference type="Pfam" id="PF01063">
    <property type="entry name" value="Aminotran_4"/>
    <property type="match status" value="1"/>
</dbReference>
<dbReference type="Gene3D" id="3.30.470.10">
    <property type="match status" value="1"/>
</dbReference>
<evidence type="ECO:0000259" key="1">
    <source>
        <dbReference type="Pfam" id="PF00425"/>
    </source>
</evidence>
<gene>
    <name evidence="2" type="ORF">GEOBRER4_n0342</name>
</gene>
<dbReference type="InterPro" id="IPR043132">
    <property type="entry name" value="BCAT-like_C"/>
</dbReference>
<dbReference type="EMBL" id="AP023213">
    <property type="protein sequence ID" value="BCG45584.1"/>
    <property type="molecule type" value="Genomic_DNA"/>
</dbReference>
<dbReference type="RefSeq" id="WP_185243966.1">
    <property type="nucleotide sequence ID" value="NZ_AP023213.1"/>
</dbReference>
<evidence type="ECO:0000313" key="3">
    <source>
        <dbReference type="Proteomes" id="UP000515472"/>
    </source>
</evidence>
<dbReference type="InterPro" id="IPR043131">
    <property type="entry name" value="BCAT-like_N"/>
</dbReference>
<dbReference type="GO" id="GO:0009396">
    <property type="term" value="P:folic acid-containing compound biosynthetic process"/>
    <property type="evidence" value="ECO:0007669"/>
    <property type="project" value="InterPro"/>
</dbReference>
<dbReference type="SUPFAM" id="SSF56752">
    <property type="entry name" value="D-aminoacid aminotransferase-like PLP-dependent enzymes"/>
    <property type="match status" value="1"/>
</dbReference>
<dbReference type="GO" id="GO:0000162">
    <property type="term" value="P:L-tryptophan biosynthetic process"/>
    <property type="evidence" value="ECO:0007669"/>
    <property type="project" value="TreeGrafter"/>
</dbReference>
<keyword evidence="3" id="KW-1185">Reference proteome</keyword>
<dbReference type="Gene3D" id="3.20.10.10">
    <property type="entry name" value="D-amino Acid Aminotransferase, subunit A, domain 2"/>
    <property type="match status" value="1"/>
</dbReference>
<dbReference type="InterPro" id="IPR005801">
    <property type="entry name" value="ADC_synthase"/>
</dbReference>
<evidence type="ECO:0000313" key="2">
    <source>
        <dbReference type="EMBL" id="BCG45584.1"/>
    </source>
</evidence>
<dbReference type="SUPFAM" id="SSF56322">
    <property type="entry name" value="ADC synthase"/>
    <property type="match status" value="1"/>
</dbReference>
<sequence length="573" mass="62778">MTAASPAYLHGWSFCAPAGEVCAATPEEVVPALMSLERQVASGLHAAGFISYEAAGALNGDLATRAPGKLPLLWFGLYRNRSRTPLPSQSSPFHCGDWRQTLDAEAFDRGVRTIRELIAAGDCYQVNFTLRQRFSFRGCPRSFFSELSRSQPTPYGCYIETGNFRILSASPELFFSLSDGVITTRPMKGTAPRGRWPDEDRVRMRGLKESPKELAENLMIVDLLRNDLGMVSETGSVRVASLFDVESHPTVHQMTSTIEGRLREGVGTLELLRALFPCGSVTGAPKKRSMEIIAQLEEEPRGLYTGCIGYLSPGGEAKFSVAIRTAVLDLASGEGEIGVGSGITYDSCAGEEYRESLSKARFARELVPEFQLIESLLYDGEYFLLERHLERLARSAAHFSFALQPDAARRALEETAAGLAAGGSYKVRLLLSSDGRIACEAAPIEAVAAEANVGFASARVDSDDTLLYHKTTLRDRYRDELAAQPELDEVIFENERGEVTEGANSNLVARIEGRYLTPPMASGLLPGTFREELIAQGKIEERVLTRADLEGAEALFLINSVRKWRRVALASKK</sequence>
<dbReference type="Pfam" id="PF00425">
    <property type="entry name" value="Chorismate_bind"/>
    <property type="match status" value="1"/>
</dbReference>
<dbReference type="InterPro" id="IPR005802">
    <property type="entry name" value="ADC_synth_comp_1"/>
</dbReference>
<dbReference type="InterPro" id="IPR001544">
    <property type="entry name" value="Aminotrans_IV"/>
</dbReference>
<reference evidence="2 3" key="1">
    <citation type="submission" date="2020-06" db="EMBL/GenBank/DDBJ databases">
        <title>Interaction of electrochemicaly active bacteria, Geobacter bremensis R4 on different carbon anode.</title>
        <authorList>
            <person name="Meng L."/>
            <person name="Yoshida N."/>
        </authorList>
    </citation>
    <scope>NUCLEOTIDE SEQUENCE [LARGE SCALE GENOMIC DNA]</scope>
    <source>
        <strain evidence="2 3">R4</strain>
    </source>
</reference>
<dbReference type="GO" id="GO:0046820">
    <property type="term" value="F:4-amino-4-deoxychorismate synthase activity"/>
    <property type="evidence" value="ECO:0007669"/>
    <property type="project" value="TreeGrafter"/>
</dbReference>
<organism evidence="2 3">
    <name type="scientific">Citrifermentans bremense</name>
    <dbReference type="NCBI Taxonomy" id="60035"/>
    <lineage>
        <taxon>Bacteria</taxon>
        <taxon>Pseudomonadati</taxon>
        <taxon>Thermodesulfobacteriota</taxon>
        <taxon>Desulfuromonadia</taxon>
        <taxon>Geobacterales</taxon>
        <taxon>Geobacteraceae</taxon>
        <taxon>Citrifermentans</taxon>
    </lineage>
</organism>
<dbReference type="InterPro" id="IPR015890">
    <property type="entry name" value="Chorismate_C"/>
</dbReference>
<dbReference type="GO" id="GO:0016829">
    <property type="term" value="F:lyase activity"/>
    <property type="evidence" value="ECO:0007669"/>
    <property type="project" value="UniProtKB-KW"/>
</dbReference>
<dbReference type="NCBIfam" id="TIGR00553">
    <property type="entry name" value="pabB"/>
    <property type="match status" value="1"/>
</dbReference>
<dbReference type="PANTHER" id="PTHR11236:SF50">
    <property type="entry name" value="AMINODEOXYCHORISMATE SYNTHASE COMPONENT 1"/>
    <property type="match status" value="1"/>
</dbReference>
<protein>
    <submittedName>
        <fullName evidence="2">Para-aminobenzoate synthase, aminase component/Aminodeoxychorismate lyase</fullName>
    </submittedName>
</protein>
<dbReference type="PANTHER" id="PTHR11236">
    <property type="entry name" value="AMINOBENZOATE/ANTHRANILATE SYNTHASE"/>
    <property type="match status" value="1"/>
</dbReference>
<dbReference type="Proteomes" id="UP000515472">
    <property type="component" value="Chromosome"/>
</dbReference>
<name>A0A6S6M1T9_9BACT</name>
<keyword evidence="2" id="KW-0456">Lyase</keyword>
<dbReference type="Gene3D" id="3.60.120.10">
    <property type="entry name" value="Anthranilate synthase"/>
    <property type="match status" value="1"/>
</dbReference>
<feature type="domain" description="Chorismate-utilising enzyme C-terminal" evidence="1">
    <location>
        <begin position="104"/>
        <end position="359"/>
    </location>
</feature>
<accession>A0A6S6M1T9</accession>
<dbReference type="AlphaFoldDB" id="A0A6S6M1T9"/>
<dbReference type="InterPro" id="IPR019999">
    <property type="entry name" value="Anth_synth_I-like"/>
</dbReference>
<proteinExistence type="predicted"/>
<dbReference type="KEGG" id="gbn:GEOBRER4_03340"/>